<reference evidence="8 9" key="1">
    <citation type="journal article" date="2019" name="Environ. Microbiol.">
        <title>Species interactions and distinct microbial communities in high Arctic permafrost affected cryosols are associated with the CH4 and CO2 gas fluxes.</title>
        <authorList>
            <person name="Altshuler I."/>
            <person name="Hamel J."/>
            <person name="Turney S."/>
            <person name="Magnuson E."/>
            <person name="Levesque R."/>
            <person name="Greer C."/>
            <person name="Whyte L.G."/>
        </authorList>
    </citation>
    <scope>NUCLEOTIDE SEQUENCE [LARGE SCALE GENOMIC DNA]</scope>
    <source>
        <strain evidence="8 9">S06.C</strain>
    </source>
</reference>
<feature type="chain" id="PRO_5021480992" evidence="7">
    <location>
        <begin position="25"/>
        <end position="296"/>
    </location>
</feature>
<keyword evidence="3 6" id="KW-0812">Transmembrane</keyword>
<evidence type="ECO:0000313" key="8">
    <source>
        <dbReference type="EMBL" id="TPG23539.1"/>
    </source>
</evidence>
<evidence type="ECO:0000256" key="3">
    <source>
        <dbReference type="ARBA" id="ARBA00022692"/>
    </source>
</evidence>
<dbReference type="InterPro" id="IPR019108">
    <property type="entry name" value="Caa3_assmbl_CtaG-rel"/>
</dbReference>
<feature type="transmembrane region" description="Helical" evidence="6">
    <location>
        <begin position="241"/>
        <end position="260"/>
    </location>
</feature>
<dbReference type="AlphaFoldDB" id="A0A502DGG4"/>
<feature type="transmembrane region" description="Helical" evidence="6">
    <location>
        <begin position="161"/>
        <end position="187"/>
    </location>
</feature>
<evidence type="ECO:0000256" key="1">
    <source>
        <dbReference type="ARBA" id="ARBA00004651"/>
    </source>
</evidence>
<comment type="caution">
    <text evidence="8">The sequence shown here is derived from an EMBL/GenBank/DDBJ whole genome shotgun (WGS) entry which is preliminary data.</text>
</comment>
<evidence type="ECO:0000256" key="7">
    <source>
        <dbReference type="SAM" id="SignalP"/>
    </source>
</evidence>
<evidence type="ECO:0000256" key="4">
    <source>
        <dbReference type="ARBA" id="ARBA00022989"/>
    </source>
</evidence>
<keyword evidence="7" id="KW-0732">Signal</keyword>
<comment type="subcellular location">
    <subcellularLocation>
        <location evidence="1">Cell membrane</location>
        <topology evidence="1">Multi-pass membrane protein</topology>
    </subcellularLocation>
</comment>
<gene>
    <name evidence="8" type="ORF">EAH82_20255</name>
</gene>
<dbReference type="OrthoDB" id="9808789at2"/>
<feature type="signal peptide" evidence="7">
    <location>
        <begin position="1"/>
        <end position="24"/>
    </location>
</feature>
<dbReference type="Pfam" id="PF09678">
    <property type="entry name" value="Caa3_CtaG"/>
    <property type="match status" value="1"/>
</dbReference>
<organism evidence="8 9">
    <name type="scientific">Variovorax guangxiensis</name>
    <dbReference type="NCBI Taxonomy" id="1775474"/>
    <lineage>
        <taxon>Bacteria</taxon>
        <taxon>Pseudomonadati</taxon>
        <taxon>Pseudomonadota</taxon>
        <taxon>Betaproteobacteria</taxon>
        <taxon>Burkholderiales</taxon>
        <taxon>Comamonadaceae</taxon>
        <taxon>Variovorax</taxon>
    </lineage>
</organism>
<sequence length="296" mass="32044">MALRLKALLGLASIAMLFPASVLAHGAVFSGDSAHAPIWLSQAVFVVAWFAYPFGAARSRPTFARRTAFHGAMLVAGLALFGPFDDWAESSSALHMVQHMLLIVVVAPLMVLARPLPQWRAALGPALDGLWRPVLALGRRPGACALLHAAAIWIWHAPTPYMAAVIHTGLHVLEHMSFLFTGWLFWWSVLQSGRSGAPAAAMALLFTATHTGMLGALLTFSSTPLYWRESRELWDQQLAGLVMWIPGGFVYLGVAAWAAFRWLSPGEAPDAAVAVDGERPTMKPVKPPNRRTTLPG</sequence>
<feature type="transmembrane region" description="Helical" evidence="6">
    <location>
        <begin position="36"/>
        <end position="55"/>
    </location>
</feature>
<evidence type="ECO:0000256" key="6">
    <source>
        <dbReference type="SAM" id="Phobius"/>
    </source>
</evidence>
<dbReference type="RefSeq" id="WP_140845046.1">
    <property type="nucleotide sequence ID" value="NZ_RCZI01000009.1"/>
</dbReference>
<accession>A0A502DGG4</accession>
<feature type="transmembrane region" description="Helical" evidence="6">
    <location>
        <begin position="67"/>
        <end position="84"/>
    </location>
</feature>
<dbReference type="GO" id="GO:0005886">
    <property type="term" value="C:plasma membrane"/>
    <property type="evidence" value="ECO:0007669"/>
    <property type="project" value="UniProtKB-SubCell"/>
</dbReference>
<keyword evidence="2" id="KW-1003">Cell membrane</keyword>
<evidence type="ECO:0000256" key="2">
    <source>
        <dbReference type="ARBA" id="ARBA00022475"/>
    </source>
</evidence>
<proteinExistence type="predicted"/>
<evidence type="ECO:0000256" key="5">
    <source>
        <dbReference type="ARBA" id="ARBA00023136"/>
    </source>
</evidence>
<dbReference type="Proteomes" id="UP000319212">
    <property type="component" value="Unassembled WGS sequence"/>
</dbReference>
<feature type="transmembrane region" description="Helical" evidence="6">
    <location>
        <begin position="199"/>
        <end position="221"/>
    </location>
</feature>
<protein>
    <submittedName>
        <fullName evidence="8">Cytochrome c oxidase assembly protein</fullName>
    </submittedName>
</protein>
<keyword evidence="4 6" id="KW-1133">Transmembrane helix</keyword>
<keyword evidence="5 6" id="KW-0472">Membrane</keyword>
<name>A0A502DGG4_9BURK</name>
<dbReference type="EMBL" id="RCZI01000009">
    <property type="protein sequence ID" value="TPG23539.1"/>
    <property type="molecule type" value="Genomic_DNA"/>
</dbReference>
<feature type="transmembrane region" description="Helical" evidence="6">
    <location>
        <begin position="96"/>
        <end position="116"/>
    </location>
</feature>
<evidence type="ECO:0000313" key="9">
    <source>
        <dbReference type="Proteomes" id="UP000319212"/>
    </source>
</evidence>